<dbReference type="InterPro" id="IPR032807">
    <property type="entry name" value="GNVR"/>
</dbReference>
<keyword evidence="14" id="KW-0829">Tyrosine-protein kinase</keyword>
<feature type="coiled-coil region" evidence="16">
    <location>
        <begin position="287"/>
        <end position="402"/>
    </location>
</feature>
<dbReference type="InterPro" id="IPR027417">
    <property type="entry name" value="P-loop_NTPase"/>
</dbReference>
<name>A0A369Q5E3_9SPHN</name>
<evidence type="ECO:0000256" key="3">
    <source>
        <dbReference type="ARBA" id="ARBA00008883"/>
    </source>
</evidence>
<evidence type="ECO:0000256" key="9">
    <source>
        <dbReference type="ARBA" id="ARBA00022741"/>
    </source>
</evidence>
<keyword evidence="6" id="KW-0997">Cell inner membrane</keyword>
<evidence type="ECO:0000256" key="6">
    <source>
        <dbReference type="ARBA" id="ARBA00022519"/>
    </source>
</evidence>
<evidence type="ECO:0000256" key="1">
    <source>
        <dbReference type="ARBA" id="ARBA00004429"/>
    </source>
</evidence>
<evidence type="ECO:0000256" key="13">
    <source>
        <dbReference type="ARBA" id="ARBA00023136"/>
    </source>
</evidence>
<dbReference type="SUPFAM" id="SSF52540">
    <property type="entry name" value="P-loop containing nucleoside triphosphate hydrolases"/>
    <property type="match status" value="1"/>
</dbReference>
<keyword evidence="7" id="KW-0808">Transferase</keyword>
<comment type="subcellular location">
    <subcellularLocation>
        <location evidence="1">Cell inner membrane</location>
        <topology evidence="1">Multi-pass membrane protein</topology>
    </subcellularLocation>
</comment>
<evidence type="ECO:0000259" key="17">
    <source>
        <dbReference type="Pfam" id="PF02706"/>
    </source>
</evidence>
<keyword evidence="9" id="KW-0547">Nucleotide-binding</keyword>
<dbReference type="PANTHER" id="PTHR32309:SF13">
    <property type="entry name" value="FERRIC ENTEROBACTIN TRANSPORT PROTEIN FEPE"/>
    <property type="match status" value="1"/>
</dbReference>
<feature type="domain" description="Tyrosine-protein kinase G-rich" evidence="19">
    <location>
        <begin position="378"/>
        <end position="451"/>
    </location>
</feature>
<dbReference type="GO" id="GO:0005524">
    <property type="term" value="F:ATP binding"/>
    <property type="evidence" value="ECO:0007669"/>
    <property type="project" value="UniProtKB-KW"/>
</dbReference>
<dbReference type="InterPro" id="IPR025669">
    <property type="entry name" value="AAA_dom"/>
</dbReference>
<keyword evidence="5" id="KW-1003">Cell membrane</keyword>
<evidence type="ECO:0000256" key="2">
    <source>
        <dbReference type="ARBA" id="ARBA00007316"/>
    </source>
</evidence>
<keyword evidence="10" id="KW-0418">Kinase</keyword>
<keyword evidence="16" id="KW-0175">Coiled coil</keyword>
<dbReference type="Pfam" id="PF02706">
    <property type="entry name" value="Wzz"/>
    <property type="match status" value="1"/>
</dbReference>
<evidence type="ECO:0000256" key="12">
    <source>
        <dbReference type="ARBA" id="ARBA00022989"/>
    </source>
</evidence>
<comment type="catalytic activity">
    <reaction evidence="15">
        <text>L-tyrosyl-[protein] + ATP = O-phospho-L-tyrosyl-[protein] + ADP + H(+)</text>
        <dbReference type="Rhea" id="RHEA:10596"/>
        <dbReference type="Rhea" id="RHEA-COMP:10136"/>
        <dbReference type="Rhea" id="RHEA-COMP:20101"/>
        <dbReference type="ChEBI" id="CHEBI:15378"/>
        <dbReference type="ChEBI" id="CHEBI:30616"/>
        <dbReference type="ChEBI" id="CHEBI:46858"/>
        <dbReference type="ChEBI" id="CHEBI:61978"/>
        <dbReference type="ChEBI" id="CHEBI:456216"/>
        <dbReference type="EC" id="2.7.10.2"/>
    </reaction>
</comment>
<feature type="domain" description="AAA" evidence="18">
    <location>
        <begin position="517"/>
        <end position="660"/>
    </location>
</feature>
<evidence type="ECO:0000313" key="20">
    <source>
        <dbReference type="EMBL" id="RDC59702.1"/>
    </source>
</evidence>
<dbReference type="NCBIfam" id="TIGR01007">
    <property type="entry name" value="eps_fam"/>
    <property type="match status" value="1"/>
</dbReference>
<dbReference type="GO" id="GO:0005886">
    <property type="term" value="C:plasma membrane"/>
    <property type="evidence" value="ECO:0007669"/>
    <property type="project" value="UniProtKB-SubCell"/>
</dbReference>
<dbReference type="InterPro" id="IPR003856">
    <property type="entry name" value="LPS_length_determ_N"/>
</dbReference>
<keyword evidence="21" id="KW-1185">Reference proteome</keyword>
<feature type="domain" description="Polysaccharide chain length determinant N-terminal" evidence="17">
    <location>
        <begin position="5"/>
        <end position="97"/>
    </location>
</feature>
<comment type="similarity">
    <text evidence="2">Belongs to the CpsD/CapB family.</text>
</comment>
<dbReference type="PANTHER" id="PTHR32309">
    <property type="entry name" value="TYROSINE-PROTEIN KINASE"/>
    <property type="match status" value="1"/>
</dbReference>
<keyword evidence="11" id="KW-0067">ATP-binding</keyword>
<dbReference type="Pfam" id="PF13807">
    <property type="entry name" value="GNVR"/>
    <property type="match status" value="1"/>
</dbReference>
<dbReference type="GO" id="GO:0004715">
    <property type="term" value="F:non-membrane spanning protein tyrosine kinase activity"/>
    <property type="evidence" value="ECO:0007669"/>
    <property type="project" value="UniProtKB-EC"/>
</dbReference>
<proteinExistence type="inferred from homology"/>
<reference evidence="20 21" key="1">
    <citation type="submission" date="2018-04" db="EMBL/GenBank/DDBJ databases">
        <title>Altererythrobacter sp. HME9302 genome sequencing and assembly.</title>
        <authorList>
            <person name="Kang H."/>
            <person name="Kim H."/>
            <person name="Joh K."/>
        </authorList>
    </citation>
    <scope>NUCLEOTIDE SEQUENCE [LARGE SCALE GENOMIC DNA]</scope>
    <source>
        <strain evidence="20 21">HME9302</strain>
    </source>
</reference>
<dbReference type="AlphaFoldDB" id="A0A369Q5E3"/>
<dbReference type="Gene3D" id="3.40.50.300">
    <property type="entry name" value="P-loop containing nucleotide triphosphate hydrolases"/>
    <property type="match status" value="1"/>
</dbReference>
<evidence type="ECO:0000256" key="11">
    <source>
        <dbReference type="ARBA" id="ARBA00022840"/>
    </source>
</evidence>
<dbReference type="EC" id="2.7.10.2" evidence="4"/>
<keyword evidence="12" id="KW-1133">Transmembrane helix</keyword>
<keyword evidence="13" id="KW-0472">Membrane</keyword>
<dbReference type="Pfam" id="PF13614">
    <property type="entry name" value="AAA_31"/>
    <property type="match status" value="1"/>
</dbReference>
<evidence type="ECO:0000259" key="19">
    <source>
        <dbReference type="Pfam" id="PF13807"/>
    </source>
</evidence>
<dbReference type="InterPro" id="IPR050445">
    <property type="entry name" value="Bact_polysacc_biosynth/exp"/>
</dbReference>
<evidence type="ECO:0000256" key="7">
    <source>
        <dbReference type="ARBA" id="ARBA00022679"/>
    </source>
</evidence>
<evidence type="ECO:0000256" key="14">
    <source>
        <dbReference type="ARBA" id="ARBA00023137"/>
    </source>
</evidence>
<evidence type="ECO:0000256" key="10">
    <source>
        <dbReference type="ARBA" id="ARBA00022777"/>
    </source>
</evidence>
<comment type="similarity">
    <text evidence="3">Belongs to the etk/wzc family.</text>
</comment>
<evidence type="ECO:0000256" key="5">
    <source>
        <dbReference type="ARBA" id="ARBA00022475"/>
    </source>
</evidence>
<evidence type="ECO:0000256" key="15">
    <source>
        <dbReference type="ARBA" id="ARBA00051245"/>
    </source>
</evidence>
<dbReference type="CDD" id="cd05387">
    <property type="entry name" value="BY-kinase"/>
    <property type="match status" value="1"/>
</dbReference>
<gene>
    <name evidence="20" type="ORF">HME9302_00894</name>
</gene>
<dbReference type="Proteomes" id="UP000253727">
    <property type="component" value="Unassembled WGS sequence"/>
</dbReference>
<sequence>MPEGFSLADLRAMAWRQRKMVAILAGIALIVGLIITLLQTPMYAAAATVRVDNESIRVTEGQDANPVINAFETDRYLNTLVEVVQSRAMALEVTDDLNLAQNEAFLQQMGFAPEEIAATSAADIAKLRNGVADLLQSRVVMTVPQNSRVVSITYTSESPTASAQIANAYARNFAERNASGKADANEYAGTILNQQVIETRAALQEAEVAAVEYARRNRLIFAEGGTAGDNEGNAAPVGQSIVAANLTSLNQAYADARARRILAEQRFRGSRGVDALSLPEAQQNGSLQNLLQQRASTQAELRQLRERYLADYPAVQQTQAKLNTLQGQIDAAAQQVRTSIKTEYEVAQRQESELDAARSELANETLGEQDRRVQFNLLTRDADNLRERLSDLQRRAAEIAGASDVDANNIRVLDPAGVPSGPVSPSLPKNMAISLILGLLVGGGLAVLREASDDTLYSPDDVERTLNVPLLGSTPLVDTVDTDDLEDAKSDIAEAYYSIRAAIDMATGGSRKKMLQVTSCQPGEGKSTTSLAIAQDFGNIGRRVLLVDCDLRKPSLHKIYGIPNERGLMDVLATEVTLEEGIRRAGTGGSNHAFDFIPLGTRPTNPAQILSTQLLPDLLAQLQDEYDVIMLDSAPVMGLADAPMLSRTADHTIVVTEAGRASTGQTRTAMRRLTENGANIAGVVMTKFDFRQAGYSYDYHYSYYSYGDEAEAG</sequence>
<evidence type="ECO:0000256" key="4">
    <source>
        <dbReference type="ARBA" id="ARBA00011903"/>
    </source>
</evidence>
<organism evidence="20 21">
    <name type="scientific">Alteripontixanthobacter maritimus</name>
    <dbReference type="NCBI Taxonomy" id="2161824"/>
    <lineage>
        <taxon>Bacteria</taxon>
        <taxon>Pseudomonadati</taxon>
        <taxon>Pseudomonadota</taxon>
        <taxon>Alphaproteobacteria</taxon>
        <taxon>Sphingomonadales</taxon>
        <taxon>Erythrobacteraceae</taxon>
        <taxon>Alteripontixanthobacter</taxon>
    </lineage>
</organism>
<dbReference type="InterPro" id="IPR005702">
    <property type="entry name" value="Wzc-like_C"/>
</dbReference>
<protein>
    <recommendedName>
        <fullName evidence="4">non-specific protein-tyrosine kinase</fullName>
        <ecNumber evidence="4">2.7.10.2</ecNumber>
    </recommendedName>
</protein>
<evidence type="ECO:0000259" key="18">
    <source>
        <dbReference type="Pfam" id="PF13614"/>
    </source>
</evidence>
<accession>A0A369Q5E3</accession>
<dbReference type="RefSeq" id="WP_181815682.1">
    <property type="nucleotide sequence ID" value="NZ_QBKA01000002.1"/>
</dbReference>
<comment type="caution">
    <text evidence="20">The sequence shown here is derived from an EMBL/GenBank/DDBJ whole genome shotgun (WGS) entry which is preliminary data.</text>
</comment>
<evidence type="ECO:0000256" key="8">
    <source>
        <dbReference type="ARBA" id="ARBA00022692"/>
    </source>
</evidence>
<evidence type="ECO:0000313" key="21">
    <source>
        <dbReference type="Proteomes" id="UP000253727"/>
    </source>
</evidence>
<dbReference type="EMBL" id="QBKA01000002">
    <property type="protein sequence ID" value="RDC59702.1"/>
    <property type="molecule type" value="Genomic_DNA"/>
</dbReference>
<evidence type="ECO:0000256" key="16">
    <source>
        <dbReference type="SAM" id="Coils"/>
    </source>
</evidence>
<keyword evidence="8" id="KW-0812">Transmembrane</keyword>